<comment type="caution">
    <text evidence="1">The sequence shown here is derived from an EMBL/GenBank/DDBJ whole genome shotgun (WGS) entry which is preliminary data.</text>
</comment>
<dbReference type="InterPro" id="IPR024265">
    <property type="entry name" value="DUF3788"/>
</dbReference>
<proteinExistence type="predicted"/>
<name>A0A4R8A3Q3_9FIRM</name>
<evidence type="ECO:0000313" key="2">
    <source>
        <dbReference type="Proteomes" id="UP000294743"/>
    </source>
</evidence>
<dbReference type="RefSeq" id="WP_134168394.1">
    <property type="nucleotide sequence ID" value="NZ_SODD01000006.1"/>
</dbReference>
<dbReference type="EMBL" id="SODD01000006">
    <property type="protein sequence ID" value="TDW25122.1"/>
    <property type="molecule type" value="Genomic_DNA"/>
</dbReference>
<sequence>MIDFKKDKNIEPTDDNLKIVLKDSFLAYKELTEKLSDFNVNLEWRFYKDGGWLAKATHKKKTIFWGQAMSDCFLVAFHFNKKTIQGVYDLNIAETFKQELLQAQNDESKFTSLRLKVVNSKSLPNIYQLIEYKCKV</sequence>
<keyword evidence="2" id="KW-1185">Reference proteome</keyword>
<reference evidence="1 2" key="1">
    <citation type="submission" date="2019-03" db="EMBL/GenBank/DDBJ databases">
        <title>Genomic Encyclopedia of Type Strains, Phase IV (KMG-IV): sequencing the most valuable type-strain genomes for metagenomic binning, comparative biology and taxonomic classification.</title>
        <authorList>
            <person name="Goeker M."/>
        </authorList>
    </citation>
    <scope>NUCLEOTIDE SEQUENCE [LARGE SCALE GENOMIC DNA]</scope>
    <source>
        <strain evidence="1 2">DSM 28867</strain>
    </source>
</reference>
<evidence type="ECO:0000313" key="1">
    <source>
        <dbReference type="EMBL" id="TDW25122.1"/>
    </source>
</evidence>
<gene>
    <name evidence="1" type="ORF">EDD63_10663</name>
</gene>
<accession>A0A4R8A3Q3</accession>
<organism evidence="1 2">
    <name type="scientific">Breznakia blatticola</name>
    <dbReference type="NCBI Taxonomy" id="1754012"/>
    <lineage>
        <taxon>Bacteria</taxon>
        <taxon>Bacillati</taxon>
        <taxon>Bacillota</taxon>
        <taxon>Erysipelotrichia</taxon>
        <taxon>Erysipelotrichales</taxon>
        <taxon>Erysipelotrichaceae</taxon>
        <taxon>Breznakia</taxon>
    </lineage>
</organism>
<protein>
    <submittedName>
        <fullName evidence="1">Uncharacterized protein DUF3788</fullName>
    </submittedName>
</protein>
<dbReference type="OrthoDB" id="1050063at2"/>
<dbReference type="Proteomes" id="UP000294743">
    <property type="component" value="Unassembled WGS sequence"/>
</dbReference>
<dbReference type="Pfam" id="PF12663">
    <property type="entry name" value="DUF3788"/>
    <property type="match status" value="1"/>
</dbReference>
<dbReference type="AlphaFoldDB" id="A0A4R8A3Q3"/>